<dbReference type="RefSeq" id="WP_262661047.1">
    <property type="nucleotide sequence ID" value="NZ_JAMHKS010000064.1"/>
</dbReference>
<accession>A0ABT2R7J1</accession>
<sequence>MATILTSIHTLITRPFNHLTDFIELADNCERYVEAMVEADDTRDKLALCGRLSTSLSLLMPTLNDPVPPEMVDMLTIDTLPTHLPVFEPETDTLCRYCQELTQLTMSGMLTSEQQRVIEDLLFELVSYFSDRLKAPRWLRTEQGDMLL</sequence>
<reference evidence="1" key="1">
    <citation type="submission" date="2022-05" db="EMBL/GenBank/DDBJ databases">
        <title>Description of a novel species of Leclercia; Leclercia tamurae and the Proposal for a Novel Genus Silvania gen. nov. Containing Two Novel Species Silvania hatchlandensis sp. nov. and Silvania confinis sp. nov. Isolated from the Rhizosphere of Oak.</title>
        <authorList>
            <person name="Maddock D.W."/>
            <person name="Brady C.L."/>
            <person name="Denman S."/>
            <person name="Arnold D."/>
        </authorList>
    </citation>
    <scope>NUCLEOTIDE SEQUENCE</scope>
    <source>
        <strain evidence="1">H6S3</strain>
    </source>
</reference>
<evidence type="ECO:0000313" key="1">
    <source>
        <dbReference type="EMBL" id="MCU6676843.1"/>
    </source>
</evidence>
<protein>
    <submittedName>
        <fullName evidence="1">Uncharacterized protein</fullName>
    </submittedName>
</protein>
<comment type="caution">
    <text evidence="1">The sequence shown here is derived from an EMBL/GenBank/DDBJ whole genome shotgun (WGS) entry which is preliminary data.</text>
</comment>
<name>A0ABT2R7J1_9ENTR</name>
<dbReference type="Proteomes" id="UP001062027">
    <property type="component" value="Unassembled WGS sequence"/>
</dbReference>
<organism evidence="1 2">
    <name type="scientific">Leclercia tamurae</name>
    <dbReference type="NCBI Taxonomy" id="2926467"/>
    <lineage>
        <taxon>Bacteria</taxon>
        <taxon>Pseudomonadati</taxon>
        <taxon>Pseudomonadota</taxon>
        <taxon>Gammaproteobacteria</taxon>
        <taxon>Enterobacterales</taxon>
        <taxon>Enterobacteriaceae</taxon>
        <taxon>Leclercia</taxon>
    </lineage>
</organism>
<keyword evidence="2" id="KW-1185">Reference proteome</keyword>
<gene>
    <name evidence="1" type="ORF">M8318_04070</name>
</gene>
<proteinExistence type="predicted"/>
<evidence type="ECO:0000313" key="2">
    <source>
        <dbReference type="Proteomes" id="UP001062027"/>
    </source>
</evidence>
<dbReference type="EMBL" id="JAMHKS010000064">
    <property type="protein sequence ID" value="MCU6676843.1"/>
    <property type="molecule type" value="Genomic_DNA"/>
</dbReference>